<organism evidence="2 3">
    <name type="scientific">Blumeria graminis f. sp. hordei (strain DH14)</name>
    <name type="common">Barley powdery mildew</name>
    <name type="synonym">Oidium monilioides f. sp. hordei</name>
    <dbReference type="NCBI Taxonomy" id="546991"/>
    <lineage>
        <taxon>Eukaryota</taxon>
        <taxon>Fungi</taxon>
        <taxon>Dikarya</taxon>
        <taxon>Ascomycota</taxon>
        <taxon>Pezizomycotina</taxon>
        <taxon>Leotiomycetes</taxon>
        <taxon>Erysiphales</taxon>
        <taxon>Erysiphaceae</taxon>
        <taxon>Blumeria</taxon>
        <taxon>Blumeria hordei</taxon>
    </lineage>
</organism>
<dbReference type="Proteomes" id="UP000015441">
    <property type="component" value="Unassembled WGS sequence"/>
</dbReference>
<evidence type="ECO:0000313" key="2">
    <source>
        <dbReference type="EMBL" id="CCU78865.1"/>
    </source>
</evidence>
<dbReference type="eggNOG" id="ENOG502SG1I">
    <property type="taxonomic scope" value="Eukaryota"/>
</dbReference>
<keyword evidence="3" id="KW-1185">Reference proteome</keyword>
<proteinExistence type="predicted"/>
<comment type="caution">
    <text evidence="2">The sequence shown here is derived from an EMBL/GenBank/DDBJ whole genome shotgun (WGS) entry which is preliminary data.</text>
</comment>
<dbReference type="InParanoid" id="N1JCJ1"/>
<evidence type="ECO:0000256" key="1">
    <source>
        <dbReference type="SAM" id="MobiDB-lite"/>
    </source>
</evidence>
<feature type="region of interest" description="Disordered" evidence="1">
    <location>
        <begin position="33"/>
        <end position="101"/>
    </location>
</feature>
<evidence type="ECO:0000313" key="3">
    <source>
        <dbReference type="Proteomes" id="UP000015441"/>
    </source>
</evidence>
<name>N1JCJ1_BLUG1</name>
<feature type="compositionally biased region" description="Basic residues" evidence="1">
    <location>
        <begin position="33"/>
        <end position="52"/>
    </location>
</feature>
<accession>N1JCJ1</accession>
<gene>
    <name evidence="2" type="ORF">BGHDH14_bgh01377</name>
</gene>
<feature type="compositionally biased region" description="Polar residues" evidence="1">
    <location>
        <begin position="63"/>
        <end position="80"/>
    </location>
</feature>
<protein>
    <submittedName>
        <fullName evidence="2">Uncharacterized protein</fullName>
    </submittedName>
</protein>
<sequence length="101" mass="11470">MQPPLALGLFKSAARHKTREDLYDCRRLCPKNSRVKQRPKESHKTKKTRLVRNNRDSGDLMRNFSSVHIGNSRLTTMQGSNGPGIFKNGRASSSTRRRGSM</sequence>
<dbReference type="EMBL" id="CAUH01004127">
    <property type="protein sequence ID" value="CCU78865.1"/>
    <property type="molecule type" value="Genomic_DNA"/>
</dbReference>
<dbReference type="STRING" id="546991.N1JCJ1"/>
<dbReference type="OrthoDB" id="10348519at2759"/>
<dbReference type="AlphaFoldDB" id="N1JCJ1"/>
<reference evidence="2 3" key="1">
    <citation type="journal article" date="2010" name="Science">
        <title>Genome expansion and gene loss in powdery mildew fungi reveal tradeoffs in extreme parasitism.</title>
        <authorList>
            <person name="Spanu P.D."/>
            <person name="Abbott J.C."/>
            <person name="Amselem J."/>
            <person name="Burgis T.A."/>
            <person name="Soanes D.M."/>
            <person name="Stueber K."/>
            <person name="Ver Loren van Themaat E."/>
            <person name="Brown J.K.M."/>
            <person name="Butcher S.A."/>
            <person name="Gurr S.J."/>
            <person name="Lebrun M.-H."/>
            <person name="Ridout C.J."/>
            <person name="Schulze-Lefert P."/>
            <person name="Talbot N.J."/>
            <person name="Ahmadinejad N."/>
            <person name="Ametz C."/>
            <person name="Barton G.R."/>
            <person name="Benjdia M."/>
            <person name="Bidzinski P."/>
            <person name="Bindschedler L.V."/>
            <person name="Both M."/>
            <person name="Brewer M.T."/>
            <person name="Cadle-Davidson L."/>
            <person name="Cadle-Davidson M.M."/>
            <person name="Collemare J."/>
            <person name="Cramer R."/>
            <person name="Frenkel O."/>
            <person name="Godfrey D."/>
            <person name="Harriman J."/>
            <person name="Hoede C."/>
            <person name="King B.C."/>
            <person name="Klages S."/>
            <person name="Kleemann J."/>
            <person name="Knoll D."/>
            <person name="Koti P.S."/>
            <person name="Kreplak J."/>
            <person name="Lopez-Ruiz F.J."/>
            <person name="Lu X."/>
            <person name="Maekawa T."/>
            <person name="Mahanil S."/>
            <person name="Micali C."/>
            <person name="Milgroom M.G."/>
            <person name="Montana G."/>
            <person name="Noir S."/>
            <person name="O'Connell R.J."/>
            <person name="Oberhaensli S."/>
            <person name="Parlange F."/>
            <person name="Pedersen C."/>
            <person name="Quesneville H."/>
            <person name="Reinhardt R."/>
            <person name="Rott M."/>
            <person name="Sacristan S."/>
            <person name="Schmidt S.M."/>
            <person name="Schoen M."/>
            <person name="Skamnioti P."/>
            <person name="Sommer H."/>
            <person name="Stephens A."/>
            <person name="Takahara H."/>
            <person name="Thordal-Christensen H."/>
            <person name="Vigouroux M."/>
            <person name="Wessling R."/>
            <person name="Wicker T."/>
            <person name="Panstruga R."/>
        </authorList>
    </citation>
    <scope>NUCLEOTIDE SEQUENCE [LARGE SCALE GENOMIC DNA]</scope>
    <source>
        <strain evidence="2">DH14</strain>
    </source>
</reference>
<dbReference type="HOGENOM" id="CLU_2291225_0_0_1"/>